<protein>
    <recommendedName>
        <fullName evidence="2">PAS domain-containing protein</fullName>
    </recommendedName>
</protein>
<evidence type="ECO:0000313" key="4">
    <source>
        <dbReference type="Proteomes" id="UP000277212"/>
    </source>
</evidence>
<dbReference type="InterPro" id="IPR013655">
    <property type="entry name" value="PAS_fold_3"/>
</dbReference>
<feature type="compositionally biased region" description="Acidic residues" evidence="1">
    <location>
        <begin position="228"/>
        <end position="254"/>
    </location>
</feature>
<dbReference type="EMBL" id="NKUJ01000101">
    <property type="protein sequence ID" value="RMJ13758.1"/>
    <property type="molecule type" value="Genomic_DNA"/>
</dbReference>
<dbReference type="AlphaFoldDB" id="A0A3M2S860"/>
<evidence type="ECO:0000256" key="1">
    <source>
        <dbReference type="SAM" id="MobiDB-lite"/>
    </source>
</evidence>
<evidence type="ECO:0000259" key="2">
    <source>
        <dbReference type="PROSITE" id="PS50112"/>
    </source>
</evidence>
<dbReference type="InterPro" id="IPR000014">
    <property type="entry name" value="PAS"/>
</dbReference>
<organism evidence="3 4">
    <name type="scientific">Fusarium kuroshium</name>
    <dbReference type="NCBI Taxonomy" id="2010991"/>
    <lineage>
        <taxon>Eukaryota</taxon>
        <taxon>Fungi</taxon>
        <taxon>Dikarya</taxon>
        <taxon>Ascomycota</taxon>
        <taxon>Pezizomycotina</taxon>
        <taxon>Sordariomycetes</taxon>
        <taxon>Hypocreomycetidae</taxon>
        <taxon>Hypocreales</taxon>
        <taxon>Nectriaceae</taxon>
        <taxon>Fusarium</taxon>
        <taxon>Fusarium solani species complex</taxon>
    </lineage>
</organism>
<dbReference type="SMART" id="SM00091">
    <property type="entry name" value="PAS"/>
    <property type="match status" value="2"/>
</dbReference>
<sequence>MEQTFMTIHNLGPDANILYASESVIDILGYTPHEVLGRSSFDFFHPDEVPFARSVHSRGVLLDKAAVLHYARILSRDGRWVSCECCFTIVHDVLVACTSIYRRGEKSERRAIEAPQIRRIFSCSPRDPRYHMLEHLSPKFKMSPMEREPRAALILNRFTRTLTVMFATEAIASILGVSADQVQYKSFYECIRESSLDDAFKCLESAKANDSIAYLRFWSRDPRRPEDFENEASDDELDDGDDAEEEEEHFEEDCITPSRNQSTSEHGSSTPKKPNHVPESRRSSDSDGGGVKLDRAMDLDANQQLSPQIKVEADVEMQDSGSLNDESSFESRTASSAAMASISQTDSYQTPPTPQSPRPMERSTPSPRRARSQPRQRLAPSVELEAVVSCTSDGLVVILRRARPQIPNLHPPLVPSHFDNGLFAAPWGQQPIQPQCPPEVLYNFRPPLLPQHMPLRENVKAAGGPPIDQLMRSIRDVAVFAWALVGINGNLASYSHGQPMGESQPPDGLPVWDPAAAQTSYQGPENQAAQRWARERQHQGAQFMRRDSLSTGYHADGPGSRNTSGMGYENYSLNGYGNHGNQWYSQSSAFPQSQEALAQDYCYREQMNPRATAPSDYMGTTTLPPLNGWSDVHHRLGSSQIPSPLAEDPQHHRYGWY</sequence>
<dbReference type="CDD" id="cd00130">
    <property type="entry name" value="PAS"/>
    <property type="match status" value="1"/>
</dbReference>
<evidence type="ECO:0000313" key="3">
    <source>
        <dbReference type="EMBL" id="RMJ13758.1"/>
    </source>
</evidence>
<dbReference type="STRING" id="2010991.A0A3M2S860"/>
<dbReference type="Pfam" id="PF08447">
    <property type="entry name" value="PAS_3"/>
    <property type="match status" value="1"/>
</dbReference>
<gene>
    <name evidence="3" type="ORF">CDV36_006595</name>
</gene>
<dbReference type="OrthoDB" id="411251at2759"/>
<dbReference type="InterPro" id="IPR035965">
    <property type="entry name" value="PAS-like_dom_sf"/>
</dbReference>
<feature type="domain" description="PAS" evidence="2">
    <location>
        <begin position="1"/>
        <end position="48"/>
    </location>
</feature>
<feature type="compositionally biased region" description="Polar residues" evidence="1">
    <location>
        <begin position="257"/>
        <end position="272"/>
    </location>
</feature>
<dbReference type="Proteomes" id="UP000277212">
    <property type="component" value="Unassembled WGS sequence"/>
</dbReference>
<accession>A0A3M2S860</accession>
<dbReference type="PROSITE" id="PS50112">
    <property type="entry name" value="PAS"/>
    <property type="match status" value="1"/>
</dbReference>
<keyword evidence="4" id="KW-1185">Reference proteome</keyword>
<feature type="compositionally biased region" description="Polar residues" evidence="1">
    <location>
        <begin position="319"/>
        <end position="350"/>
    </location>
</feature>
<feature type="compositionally biased region" description="Basic and acidic residues" evidence="1">
    <location>
        <begin position="276"/>
        <end position="285"/>
    </location>
</feature>
<feature type="region of interest" description="Disordered" evidence="1">
    <location>
        <begin position="316"/>
        <end position="381"/>
    </location>
</feature>
<feature type="region of interest" description="Disordered" evidence="1">
    <location>
        <begin position="224"/>
        <end position="293"/>
    </location>
</feature>
<dbReference type="Gene3D" id="3.30.450.20">
    <property type="entry name" value="PAS domain"/>
    <property type="match status" value="1"/>
</dbReference>
<comment type="caution">
    <text evidence="3">The sequence shown here is derived from an EMBL/GenBank/DDBJ whole genome shotgun (WGS) entry which is preliminary data.</text>
</comment>
<dbReference type="NCBIfam" id="TIGR00229">
    <property type="entry name" value="sensory_box"/>
    <property type="match status" value="1"/>
</dbReference>
<dbReference type="SUPFAM" id="SSF55785">
    <property type="entry name" value="PYP-like sensor domain (PAS domain)"/>
    <property type="match status" value="1"/>
</dbReference>
<proteinExistence type="predicted"/>
<reference evidence="3 4" key="1">
    <citation type="submission" date="2017-06" db="EMBL/GenBank/DDBJ databases">
        <title>Comparative genomic analysis of Ambrosia Fusariam Clade fungi.</title>
        <authorList>
            <person name="Stajich J.E."/>
            <person name="Carrillo J."/>
            <person name="Kijimoto T."/>
            <person name="Eskalen A."/>
            <person name="O'Donnell K."/>
            <person name="Kasson M."/>
        </authorList>
    </citation>
    <scope>NUCLEOTIDE SEQUENCE [LARGE SCALE GENOMIC DNA]</scope>
    <source>
        <strain evidence="3">UCR3666</strain>
    </source>
</reference>
<name>A0A3M2S860_9HYPO</name>